<gene>
    <name evidence="1" type="ORF">DDQ68_04850</name>
</gene>
<sequence length="458" mass="50809">MYTSHIGRRLLGLYHQRTSEDLSARQFFEQRLYPLFYAHKRYLQWVPSSPFAQKVAASSLTTGKTEAEVQLATLHHKIATVAPDASFVIGFPAAGVEGTTSGQVSGVGPQVGADEIYCSWIGGALGVGVSGGLSLLLDEDDVLWALYEGWAHYRTYLDQRPTMKGNQIETWNGHWLAHAFSPEFDPDHPLDDLHIELTDTAGTLAMPTREWVQVLFALTRHYPARDLVAYVYSLAQTNRTVGFVPLQLRGIQKVYDLTDKLFLFPAAVQSAGQDQLLRLYSVHYGFARACQLGAIGLAAIEPAKLRDYLPSAYGPAKAPAVKTEAAAIHFAFQQLWILAMLNNQELYDTADRLAGALHQFAIRGTNKNAGRGKTNVNQQVEQVFVKHRPLFIEKLSDMLAAVNAAAPYRDIFDEAVRQVMLMPIDNFPLFIVLTRFRYIARQGEEVPALAATLFPASA</sequence>
<protein>
    <recommendedName>
        <fullName evidence="3">Type I-B CRISPR-associated protein Cas8b1/Cst1</fullName>
    </recommendedName>
</protein>
<keyword evidence="2" id="KW-1185">Reference proteome</keyword>
<dbReference type="EMBL" id="CP029145">
    <property type="protein sequence ID" value="AWM32178.1"/>
    <property type="molecule type" value="Genomic_DNA"/>
</dbReference>
<dbReference type="OrthoDB" id="5422541at2"/>
<dbReference type="KEGG" id="hnv:DDQ68_04850"/>
<proteinExistence type="predicted"/>
<name>A0A2Z3GGV9_9BACT</name>
<dbReference type="RefSeq" id="WP_109655302.1">
    <property type="nucleotide sequence ID" value="NZ_CP029145.1"/>
</dbReference>
<organism evidence="1 2">
    <name type="scientific">Hymenobacter nivis</name>
    <dbReference type="NCBI Taxonomy" id="1850093"/>
    <lineage>
        <taxon>Bacteria</taxon>
        <taxon>Pseudomonadati</taxon>
        <taxon>Bacteroidota</taxon>
        <taxon>Cytophagia</taxon>
        <taxon>Cytophagales</taxon>
        <taxon>Hymenobacteraceae</taxon>
        <taxon>Hymenobacter</taxon>
    </lineage>
</organism>
<accession>A0A2Z3GGV9</accession>
<dbReference type="Proteomes" id="UP000245999">
    <property type="component" value="Chromosome"/>
</dbReference>
<evidence type="ECO:0008006" key="3">
    <source>
        <dbReference type="Google" id="ProtNLM"/>
    </source>
</evidence>
<evidence type="ECO:0000313" key="2">
    <source>
        <dbReference type="Proteomes" id="UP000245999"/>
    </source>
</evidence>
<evidence type="ECO:0000313" key="1">
    <source>
        <dbReference type="EMBL" id="AWM32178.1"/>
    </source>
</evidence>
<dbReference type="AlphaFoldDB" id="A0A2Z3GGV9"/>
<reference evidence="2" key="1">
    <citation type="submission" date="2018-04" db="EMBL/GenBank/DDBJ databases">
        <title>Complete genome of Antarctic heterotrophic bacterium Hymenobacter nivis.</title>
        <authorList>
            <person name="Terashima M."/>
        </authorList>
    </citation>
    <scope>NUCLEOTIDE SEQUENCE [LARGE SCALE GENOMIC DNA]</scope>
    <source>
        <strain evidence="2">NBRC 111535</strain>
    </source>
</reference>